<evidence type="ECO:0000313" key="3">
    <source>
        <dbReference type="Proteomes" id="UP000002191"/>
    </source>
</evidence>
<dbReference type="Pfam" id="PF04972">
    <property type="entry name" value="BON"/>
    <property type="match status" value="2"/>
</dbReference>
<evidence type="ECO:0000313" key="2">
    <source>
        <dbReference type="EMBL" id="ADU63350.1"/>
    </source>
</evidence>
<reference evidence="2 3" key="2">
    <citation type="journal article" date="2014" name="Genome Announc.">
        <title>Complete Genome Sequence of the Subsurface, Mesophilic Sulfate-Reducing Bacterium Desulfovibrio aespoeensis Aspo-2.</title>
        <authorList>
            <person name="Pedersen K."/>
            <person name="Bengtsson A."/>
            <person name="Edlund J."/>
            <person name="Rabe L."/>
            <person name="Hazen T."/>
            <person name="Chakraborty R."/>
            <person name="Goodwin L."/>
            <person name="Shapiro N."/>
        </authorList>
    </citation>
    <scope>NUCLEOTIDE SEQUENCE [LARGE SCALE GENOMIC DNA]</scope>
    <source>
        <strain evidence="3">ATCC 700646 / DSM 10631 / Aspo-2</strain>
    </source>
</reference>
<dbReference type="PROSITE" id="PS51257">
    <property type="entry name" value="PROKAR_LIPOPROTEIN"/>
    <property type="match status" value="1"/>
</dbReference>
<dbReference type="PROSITE" id="PS50914">
    <property type="entry name" value="BON"/>
    <property type="match status" value="1"/>
</dbReference>
<dbReference type="PANTHER" id="PTHR34606:SF15">
    <property type="entry name" value="BON DOMAIN-CONTAINING PROTEIN"/>
    <property type="match status" value="1"/>
</dbReference>
<dbReference type="RefSeq" id="WP_013515262.1">
    <property type="nucleotide sequence ID" value="NC_014844.1"/>
</dbReference>
<dbReference type="STRING" id="643562.Daes_2345"/>
<organism evidence="2 3">
    <name type="scientific">Pseudodesulfovibrio aespoeensis (strain ATCC 700646 / DSM 10631 / Aspo-2)</name>
    <name type="common">Desulfovibrio aespoeensis</name>
    <dbReference type="NCBI Taxonomy" id="643562"/>
    <lineage>
        <taxon>Bacteria</taxon>
        <taxon>Pseudomonadati</taxon>
        <taxon>Thermodesulfobacteriota</taxon>
        <taxon>Desulfovibrionia</taxon>
        <taxon>Desulfovibrionales</taxon>
        <taxon>Desulfovibrionaceae</taxon>
    </lineage>
</organism>
<dbReference type="Gene3D" id="3.30.1340.30">
    <property type="match status" value="1"/>
</dbReference>
<dbReference type="EMBL" id="CP002431">
    <property type="protein sequence ID" value="ADU63350.1"/>
    <property type="molecule type" value="Genomic_DNA"/>
</dbReference>
<reference evidence="3" key="1">
    <citation type="submission" date="2010-12" db="EMBL/GenBank/DDBJ databases">
        <title>Complete sequence of Desulfovibrio aespoeensis Aspo-2.</title>
        <authorList>
            <consortium name="US DOE Joint Genome Institute"/>
            <person name="Lucas S."/>
            <person name="Copeland A."/>
            <person name="Lapidus A."/>
            <person name="Cheng J.-F."/>
            <person name="Goodwin L."/>
            <person name="Pitluck S."/>
            <person name="Chertkov O."/>
            <person name="Misra M."/>
            <person name="Detter J.C."/>
            <person name="Han C."/>
            <person name="Tapia R."/>
            <person name="Land M."/>
            <person name="Hauser L."/>
            <person name="Kyrpides N."/>
            <person name="Ivanova N."/>
            <person name="Ovchinnikova G."/>
            <person name="Pedersen K."/>
            <person name="Jagevall S."/>
            <person name="Hazen T."/>
            <person name="Woyke T."/>
        </authorList>
    </citation>
    <scope>NUCLEOTIDE SEQUENCE [LARGE SCALE GENOMIC DNA]</scope>
    <source>
        <strain evidence="3">ATCC 700646 / DSM 10631 / Aspo-2</strain>
    </source>
</reference>
<dbReference type="InterPro" id="IPR007055">
    <property type="entry name" value="BON_dom"/>
</dbReference>
<dbReference type="Proteomes" id="UP000002191">
    <property type="component" value="Chromosome"/>
</dbReference>
<evidence type="ECO:0000259" key="1">
    <source>
        <dbReference type="PROSITE" id="PS50914"/>
    </source>
</evidence>
<keyword evidence="3" id="KW-1185">Reference proteome</keyword>
<dbReference type="AlphaFoldDB" id="E6VTR3"/>
<protein>
    <submittedName>
        <fullName evidence="2">Transport-associated protein</fullName>
    </submittedName>
</protein>
<dbReference type="KEGG" id="das:Daes_2345"/>
<sequence precursor="true">MIMKRNLLHIVLAVGLGMALAGCAVYPAVQVAGGAMTGYDAVVFADANLPKESVEGGQIQCDSDRMLERRLRERLRLGGVHTVSAHVINGHAYLVGQTDSRAQADQALGTARTLEGVRLITCKFYPRLTVREAQSDAALLRTVSQKLAATKRLENADLRIEVIRGTAILIGSTSDHSQKTAALAIAGEVWGVRDVVDYIAVAPSAQAGAGTSRVASN</sequence>
<proteinExistence type="predicted"/>
<feature type="domain" description="BON" evidence="1">
    <location>
        <begin position="135"/>
        <end position="203"/>
    </location>
</feature>
<gene>
    <name evidence="2" type="ordered locus">Daes_2345</name>
</gene>
<dbReference type="PANTHER" id="PTHR34606">
    <property type="entry name" value="BON DOMAIN-CONTAINING PROTEIN"/>
    <property type="match status" value="1"/>
</dbReference>
<dbReference type="eggNOG" id="ENOG5032CEW">
    <property type="taxonomic scope" value="Bacteria"/>
</dbReference>
<dbReference type="InterPro" id="IPR051686">
    <property type="entry name" value="Lipoprotein_DolP"/>
</dbReference>
<dbReference type="HOGENOM" id="CLU_1313748_0_0_7"/>
<accession>E6VTR3</accession>
<name>E6VTR3_PSEA9</name>